<name>A0A7S0X7V4_9CHLO</name>
<organism evidence="3">
    <name type="scientific">Mantoniella antarctica</name>
    <dbReference type="NCBI Taxonomy" id="81844"/>
    <lineage>
        <taxon>Eukaryota</taxon>
        <taxon>Viridiplantae</taxon>
        <taxon>Chlorophyta</taxon>
        <taxon>Mamiellophyceae</taxon>
        <taxon>Mamiellales</taxon>
        <taxon>Mamiellaceae</taxon>
        <taxon>Mantoniella</taxon>
    </lineage>
</organism>
<feature type="region of interest" description="Disordered" evidence="2">
    <location>
        <begin position="354"/>
        <end position="376"/>
    </location>
</feature>
<protein>
    <recommendedName>
        <fullName evidence="4">Armadillo repeat-containing protein 8</fullName>
    </recommendedName>
</protein>
<sequence>MAEIKDDVPTLIDIVRTGKGDIIRAQAAVHLHDNALKGDAEKVILAANPDLIRAVAVCLQTGTRIEQAAAAGVLALLCEVVEERHSIATSKVVQPCMQILHDGTPTGRLAASNALMNLALTVESRLKFMKEVEYSYDLLIRTIENGTVAEGTLRQNCATILQAFCATTSGEEGLQARVSLGKGGGIEACVQLMVDGPDQARIASAGVLQYLAQVEELKSRFMTAGAVKPLLDFTERESVDMWGRAYAAGALCWLSMTHEIMRPLAADDATCRKGNGGVSSVHQGHDGNASSFSMAGMSLSELAPKARFCALQKAPMDTAQECALEEMKRRTKTLIEADCAKTMCRLLMPPKAEDGKVTAKTGGSKKKGALREPDVETAHTHATGALRHLMLDPVGMQHVLDMNGVTHVTPLLESPNAHLRANAHAILSLTSLETPFVKAMIRARAPGFYTNLLEMPKPKPAAPEVDPLAFTQRPVSSSGRVDIL</sequence>
<dbReference type="InterPro" id="IPR016024">
    <property type="entry name" value="ARM-type_fold"/>
</dbReference>
<accession>A0A7S0X7V4</accession>
<dbReference type="InterPro" id="IPR011989">
    <property type="entry name" value="ARM-like"/>
</dbReference>
<dbReference type="PANTHER" id="PTHR23315">
    <property type="entry name" value="U BOX DOMAIN-CONTAINING"/>
    <property type="match status" value="1"/>
</dbReference>
<gene>
    <name evidence="3" type="ORF">MANT1106_LOCUS9940</name>
</gene>
<dbReference type="AlphaFoldDB" id="A0A7S0X7V4"/>
<reference evidence="3" key="1">
    <citation type="submission" date="2021-01" db="EMBL/GenBank/DDBJ databases">
        <authorList>
            <person name="Corre E."/>
            <person name="Pelletier E."/>
            <person name="Niang G."/>
            <person name="Scheremetjew M."/>
            <person name="Finn R."/>
            <person name="Kale V."/>
            <person name="Holt S."/>
            <person name="Cochrane G."/>
            <person name="Meng A."/>
            <person name="Brown T."/>
            <person name="Cohen L."/>
        </authorList>
    </citation>
    <scope>NUCLEOTIDE SEQUENCE</scope>
    <source>
        <strain evidence="3">SL-175</strain>
    </source>
</reference>
<evidence type="ECO:0008006" key="4">
    <source>
        <dbReference type="Google" id="ProtNLM"/>
    </source>
</evidence>
<evidence type="ECO:0000256" key="2">
    <source>
        <dbReference type="SAM" id="MobiDB-lite"/>
    </source>
</evidence>
<dbReference type="PANTHER" id="PTHR23315:SF7">
    <property type="entry name" value="U-BOX DOMAIN-CONTAINING PROTEIN 4"/>
    <property type="match status" value="1"/>
</dbReference>
<evidence type="ECO:0000256" key="1">
    <source>
        <dbReference type="ARBA" id="ARBA00022786"/>
    </source>
</evidence>
<dbReference type="SUPFAM" id="SSF48371">
    <property type="entry name" value="ARM repeat"/>
    <property type="match status" value="1"/>
</dbReference>
<dbReference type="EMBL" id="HBFC01016755">
    <property type="protein sequence ID" value="CAD8707257.1"/>
    <property type="molecule type" value="Transcribed_RNA"/>
</dbReference>
<proteinExistence type="predicted"/>
<evidence type="ECO:0000313" key="3">
    <source>
        <dbReference type="EMBL" id="CAD8707257.1"/>
    </source>
</evidence>
<dbReference type="Gene3D" id="1.25.10.10">
    <property type="entry name" value="Leucine-rich Repeat Variant"/>
    <property type="match status" value="1"/>
</dbReference>
<keyword evidence="1" id="KW-0833">Ubl conjugation pathway</keyword>